<dbReference type="SMART" id="SM00822">
    <property type="entry name" value="PKS_KR"/>
    <property type="match status" value="1"/>
</dbReference>
<accession>A0A329QCT8</accession>
<sequence length="500" mass="52258">MLMTFEEVWESEGVGDFVVGVGKRVVVFSSDPVVEGVLRGEFEGRGDWSVVFVGVGDGFERVSERCFRVGVGDVGDVAACFSAVEELLGGVDCVVYLWGVEDRAHVVDASGLVCVIQGLSRAGVRPERLVVGAEFGDGLERCYAESLIGFSRSLRMPLAGTFVSVVCRERVAGVVGVDASGWAGVLWDELNGGGADAVLYEGVGSRQVCRVRPVGLDEDCGGVLRRGGTYLITGGMGGLGKIFSDWLAAEYGANLVLVGRGELDDRRRARVQELELAGASVVYVSADVGDAAALRAAVEQGKARFGGIDGVIHAAGLESRRSVVDKDVGEFHRVVRPKVAGTLALDEALSGESVDFVCYFSSSSAILGDFGGCDYAVGNRFLMSYAQYREAVGGPGRAVVINWPLWNSEGMGVADADAAAFYLKSSGQRFLEAAEGTALFERLLGQSRGGHLVLVGEPAKVARFVGVDPAEIEVGVCGGADDAAQVSVSEGDGGRVAGPG</sequence>
<keyword evidence="2" id="KW-0597">Phosphoprotein</keyword>
<organism evidence="4 5">
    <name type="scientific">Phytoactinopolyspora halophila</name>
    <dbReference type="NCBI Taxonomy" id="1981511"/>
    <lineage>
        <taxon>Bacteria</taxon>
        <taxon>Bacillati</taxon>
        <taxon>Actinomycetota</taxon>
        <taxon>Actinomycetes</taxon>
        <taxon>Jiangellales</taxon>
        <taxon>Jiangellaceae</taxon>
        <taxon>Phytoactinopolyspora</taxon>
    </lineage>
</organism>
<dbReference type="InterPro" id="IPR013968">
    <property type="entry name" value="PKS_KR"/>
</dbReference>
<evidence type="ECO:0000259" key="3">
    <source>
        <dbReference type="SMART" id="SM00822"/>
    </source>
</evidence>
<dbReference type="GO" id="GO:0071770">
    <property type="term" value="P:DIM/DIP cell wall layer assembly"/>
    <property type="evidence" value="ECO:0007669"/>
    <property type="project" value="TreeGrafter"/>
</dbReference>
<dbReference type="AlphaFoldDB" id="A0A329QCT8"/>
<dbReference type="EMBL" id="QMIG01000029">
    <property type="protein sequence ID" value="RAW10215.1"/>
    <property type="molecule type" value="Genomic_DNA"/>
</dbReference>
<keyword evidence="1" id="KW-0596">Phosphopantetheine</keyword>
<dbReference type="GO" id="GO:0005737">
    <property type="term" value="C:cytoplasm"/>
    <property type="evidence" value="ECO:0007669"/>
    <property type="project" value="TreeGrafter"/>
</dbReference>
<name>A0A329QCT8_9ACTN</name>
<dbReference type="Pfam" id="PF08659">
    <property type="entry name" value="KR"/>
    <property type="match status" value="1"/>
</dbReference>
<evidence type="ECO:0000313" key="5">
    <source>
        <dbReference type="Proteomes" id="UP000250462"/>
    </source>
</evidence>
<reference evidence="4 5" key="1">
    <citation type="submission" date="2018-06" db="EMBL/GenBank/DDBJ databases">
        <title>Phytoactinopolyspora halophila sp. nov., a novel halophilic actinomycete isolated from a saline soil in China.</title>
        <authorList>
            <person name="Tang S.-K."/>
        </authorList>
    </citation>
    <scope>NUCLEOTIDE SEQUENCE [LARGE SCALE GENOMIC DNA]</scope>
    <source>
        <strain evidence="4 5">YIM 96934</strain>
    </source>
</reference>
<gene>
    <name evidence="4" type="ORF">DPM12_19435</name>
</gene>
<dbReference type="Proteomes" id="UP000250462">
    <property type="component" value="Unassembled WGS sequence"/>
</dbReference>
<dbReference type="GO" id="GO:0004312">
    <property type="term" value="F:fatty acid synthase activity"/>
    <property type="evidence" value="ECO:0007669"/>
    <property type="project" value="TreeGrafter"/>
</dbReference>
<feature type="domain" description="Ketoreductase" evidence="3">
    <location>
        <begin position="228"/>
        <end position="409"/>
    </location>
</feature>
<evidence type="ECO:0000256" key="2">
    <source>
        <dbReference type="ARBA" id="ARBA00022553"/>
    </source>
</evidence>
<dbReference type="CDD" id="cd08953">
    <property type="entry name" value="KR_2_SDR_x"/>
    <property type="match status" value="1"/>
</dbReference>
<dbReference type="PANTHER" id="PTHR43775">
    <property type="entry name" value="FATTY ACID SYNTHASE"/>
    <property type="match status" value="1"/>
</dbReference>
<comment type="caution">
    <text evidence="4">The sequence shown here is derived from an EMBL/GenBank/DDBJ whole genome shotgun (WGS) entry which is preliminary data.</text>
</comment>
<dbReference type="GO" id="GO:0005886">
    <property type="term" value="C:plasma membrane"/>
    <property type="evidence" value="ECO:0007669"/>
    <property type="project" value="TreeGrafter"/>
</dbReference>
<dbReference type="Gene3D" id="3.40.50.720">
    <property type="entry name" value="NAD(P)-binding Rossmann-like Domain"/>
    <property type="match status" value="1"/>
</dbReference>
<dbReference type="GO" id="GO:0006633">
    <property type="term" value="P:fatty acid biosynthetic process"/>
    <property type="evidence" value="ECO:0007669"/>
    <property type="project" value="TreeGrafter"/>
</dbReference>
<evidence type="ECO:0000313" key="4">
    <source>
        <dbReference type="EMBL" id="RAW10215.1"/>
    </source>
</evidence>
<feature type="non-terminal residue" evidence="4">
    <location>
        <position position="500"/>
    </location>
</feature>
<dbReference type="SUPFAM" id="SSF51735">
    <property type="entry name" value="NAD(P)-binding Rossmann-fold domains"/>
    <property type="match status" value="2"/>
</dbReference>
<protein>
    <recommendedName>
        <fullName evidence="3">Ketoreductase domain-containing protein</fullName>
    </recommendedName>
</protein>
<dbReference type="InterPro" id="IPR057326">
    <property type="entry name" value="KR_dom"/>
</dbReference>
<dbReference type="InterPro" id="IPR036291">
    <property type="entry name" value="NAD(P)-bd_dom_sf"/>
</dbReference>
<proteinExistence type="predicted"/>
<keyword evidence="5" id="KW-1185">Reference proteome</keyword>
<evidence type="ECO:0000256" key="1">
    <source>
        <dbReference type="ARBA" id="ARBA00022450"/>
    </source>
</evidence>
<dbReference type="PANTHER" id="PTHR43775:SF37">
    <property type="entry name" value="SI:DKEY-61P9.11"/>
    <property type="match status" value="1"/>
</dbReference>
<dbReference type="InterPro" id="IPR050091">
    <property type="entry name" value="PKS_NRPS_Biosynth_Enz"/>
</dbReference>